<organism evidence="2 3">
    <name type="scientific">Staphylococcus haemolyticus</name>
    <dbReference type="NCBI Taxonomy" id="1283"/>
    <lineage>
        <taxon>Bacteria</taxon>
        <taxon>Bacillati</taxon>
        <taxon>Bacillota</taxon>
        <taxon>Bacilli</taxon>
        <taxon>Bacillales</taxon>
        <taxon>Staphylococcaceae</taxon>
        <taxon>Staphylococcus</taxon>
    </lineage>
</organism>
<dbReference type="Gene3D" id="3.40.50.300">
    <property type="entry name" value="P-loop containing nucleotide triphosphate hydrolases"/>
    <property type="match status" value="1"/>
</dbReference>
<dbReference type="PANTHER" id="PTHR30050">
    <property type="entry name" value="CHROMOSOMAL REPLICATION INITIATOR PROTEIN DNAA"/>
    <property type="match status" value="1"/>
</dbReference>
<dbReference type="GO" id="GO:0005524">
    <property type="term" value="F:ATP binding"/>
    <property type="evidence" value="ECO:0007669"/>
    <property type="project" value="UniProtKB-KW"/>
</dbReference>
<feature type="domain" description="IstB-like ATP-binding" evidence="1">
    <location>
        <begin position="109"/>
        <end position="264"/>
    </location>
</feature>
<name>A0ABU3IEF1_STAHA</name>
<proteinExistence type="predicted"/>
<dbReference type="CDD" id="cd00009">
    <property type="entry name" value="AAA"/>
    <property type="match status" value="1"/>
</dbReference>
<dbReference type="RefSeq" id="WP_046309343.1">
    <property type="nucleotide sequence ID" value="NZ_CAJUXL010000152.1"/>
</dbReference>
<dbReference type="Pfam" id="PF01695">
    <property type="entry name" value="IstB_IS21"/>
    <property type="match status" value="1"/>
</dbReference>
<dbReference type="Proteomes" id="UP001269271">
    <property type="component" value="Unassembled WGS sequence"/>
</dbReference>
<dbReference type="InterPro" id="IPR002611">
    <property type="entry name" value="IstB_ATP-bd"/>
</dbReference>
<keyword evidence="3" id="KW-1185">Reference proteome</keyword>
<evidence type="ECO:0000259" key="1">
    <source>
        <dbReference type="Pfam" id="PF01695"/>
    </source>
</evidence>
<protein>
    <submittedName>
        <fullName evidence="2">ATP-binding protein</fullName>
    </submittedName>
</protein>
<comment type="caution">
    <text evidence="2">The sequence shown here is derived from an EMBL/GenBank/DDBJ whole genome shotgun (WGS) entry which is preliminary data.</text>
</comment>
<keyword evidence="2" id="KW-0547">Nucleotide-binding</keyword>
<dbReference type="SUPFAM" id="SSF52540">
    <property type="entry name" value="P-loop containing nucleoside triphosphate hydrolases"/>
    <property type="match status" value="1"/>
</dbReference>
<accession>A0ABU3IEF1</accession>
<evidence type="ECO:0000313" key="2">
    <source>
        <dbReference type="EMBL" id="MDT4285940.1"/>
    </source>
</evidence>
<reference evidence="2 3" key="1">
    <citation type="submission" date="2023-08" db="EMBL/GenBank/DDBJ databases">
        <title>Genomic surveillance of Staphylococcus haemolyticus neonatal outbreak in southern France.</title>
        <authorList>
            <person name="Magnan C."/>
            <person name="Morsli M."/>
            <person name="Thiery B."/>
            <person name="Salipante F."/>
            <person name="Attar J."/>
            <person name="Massimo D.M."/>
            <person name="Ory J."/>
            <person name="Pantel A."/>
            <person name="Lavigne J.-P."/>
        </authorList>
    </citation>
    <scope>NUCLEOTIDE SEQUENCE [LARGE SCALE GENOMIC DNA]</scope>
    <source>
        <strain evidence="2 3">NSH026</strain>
    </source>
</reference>
<gene>
    <name evidence="2" type="ORF">RO950_02750</name>
</gene>
<sequence>MQAFKNIAKPPKFKSKVIKKEKGLKCEKCSRNYDYYEFEKQDGSIQKVKFGCDCEMKEFARQSTENYHKKQKRIKAEKIFKQSIINQSLANATFDNYKIDENTQPQLAKAKRICKKYADSFNLDNKQSLLIQGSFGTGKSHLSMSIVKEIKAKGFTVLYMNVPQLISTIKNTYNNGTNMTEQELAKIMSDVDLMVFDDYGINMNDFATSKMFELIESRIGKHNIFTTNLDEKEMTRSKDLQRIFSRIMSNTTLIKMDGQDYRTKGLRF</sequence>
<dbReference type="EMBL" id="JAVSOO010000005">
    <property type="protein sequence ID" value="MDT4285940.1"/>
    <property type="molecule type" value="Genomic_DNA"/>
</dbReference>
<dbReference type="PANTHER" id="PTHR30050:SF4">
    <property type="entry name" value="ATP-BINDING PROTEIN RV3427C IN INSERTION SEQUENCE-RELATED"/>
    <property type="match status" value="1"/>
</dbReference>
<dbReference type="InterPro" id="IPR027417">
    <property type="entry name" value="P-loop_NTPase"/>
</dbReference>
<keyword evidence="2" id="KW-0067">ATP-binding</keyword>
<evidence type="ECO:0000313" key="3">
    <source>
        <dbReference type="Proteomes" id="UP001269271"/>
    </source>
</evidence>